<accession>A0A4R0X7X8</accession>
<dbReference type="Proteomes" id="UP000294200">
    <property type="component" value="Unassembled WGS sequence"/>
</dbReference>
<dbReference type="InterPro" id="IPR015889">
    <property type="entry name" value="Intradiol_dOase_core"/>
</dbReference>
<name>A0A4R0X7X8_9BURK</name>
<keyword evidence="2" id="KW-1185">Reference proteome</keyword>
<gene>
    <name evidence="1" type="ORF">BZM27_53550</name>
</gene>
<proteinExistence type="predicted"/>
<dbReference type="GO" id="GO:0005506">
    <property type="term" value="F:iron ion binding"/>
    <property type="evidence" value="ECO:0007669"/>
    <property type="project" value="InterPro"/>
</dbReference>
<organism evidence="1 2">
    <name type="scientific">Paraburkholderia steynii</name>
    <dbReference type="NCBI Taxonomy" id="1245441"/>
    <lineage>
        <taxon>Bacteria</taxon>
        <taxon>Pseudomonadati</taxon>
        <taxon>Pseudomonadota</taxon>
        <taxon>Betaproteobacteria</taxon>
        <taxon>Burkholderiales</taxon>
        <taxon>Burkholderiaceae</taxon>
        <taxon>Paraburkholderia</taxon>
    </lineage>
</organism>
<comment type="caution">
    <text evidence="1">The sequence shown here is derived from an EMBL/GenBank/DDBJ whole genome shotgun (WGS) entry which is preliminary data.</text>
</comment>
<dbReference type="SUPFAM" id="SSF49482">
    <property type="entry name" value="Aromatic compound dioxygenase"/>
    <property type="match status" value="1"/>
</dbReference>
<dbReference type="AlphaFoldDB" id="A0A4R0X7X8"/>
<dbReference type="EMBL" id="MWML01000787">
    <property type="protein sequence ID" value="TCG02749.1"/>
    <property type="molecule type" value="Genomic_DNA"/>
</dbReference>
<dbReference type="GO" id="GO:0016702">
    <property type="term" value="F:oxidoreductase activity, acting on single donors with incorporation of molecular oxygen, incorporation of two atoms of oxygen"/>
    <property type="evidence" value="ECO:0007669"/>
    <property type="project" value="InterPro"/>
</dbReference>
<protein>
    <submittedName>
        <fullName evidence="1">Uncharacterized protein</fullName>
    </submittedName>
</protein>
<sequence>MYFEGDPLLRQDRIYGGIPDARGRDLLVAKLDLDNTFVDLENTLIQLAPVDNDGLLGHEPGEGLECPNR</sequence>
<evidence type="ECO:0000313" key="1">
    <source>
        <dbReference type="EMBL" id="TCG02749.1"/>
    </source>
</evidence>
<reference evidence="1 2" key="1">
    <citation type="submission" date="2017-02" db="EMBL/GenBank/DDBJ databases">
        <title>Paraburkholderia sophoroidis sp. nov. and Paraburkholderia steynii sp. nov. rhizobial symbionts of the fynbos legume Hypocalyptus sophoroides.</title>
        <authorList>
            <person name="Steenkamp E.T."/>
            <person name="Beukes C.W."/>
            <person name="Van Zyl E."/>
            <person name="Avontuur J."/>
            <person name="Chan W.Y."/>
            <person name="Hassen A."/>
            <person name="Palmer M."/>
            <person name="Mthombeni L."/>
            <person name="Phalane F."/>
            <person name="Sereme K."/>
            <person name="Venter S.N."/>
        </authorList>
    </citation>
    <scope>NUCLEOTIDE SEQUENCE [LARGE SCALE GENOMIC DNA]</scope>
    <source>
        <strain evidence="1 2">HC1.1ba</strain>
    </source>
</reference>
<evidence type="ECO:0000313" key="2">
    <source>
        <dbReference type="Proteomes" id="UP000294200"/>
    </source>
</evidence>